<dbReference type="OrthoDB" id="5305418at2759"/>
<name>A0A9X0AGG3_9HELO</name>
<protein>
    <submittedName>
        <fullName evidence="2">Uncharacterized protein</fullName>
    </submittedName>
</protein>
<feature type="region of interest" description="Disordered" evidence="1">
    <location>
        <begin position="148"/>
        <end position="171"/>
    </location>
</feature>
<evidence type="ECO:0000313" key="2">
    <source>
        <dbReference type="EMBL" id="KAJ8062384.1"/>
    </source>
</evidence>
<evidence type="ECO:0000256" key="1">
    <source>
        <dbReference type="SAM" id="MobiDB-lite"/>
    </source>
</evidence>
<gene>
    <name evidence="2" type="ORF">OCU04_008927</name>
</gene>
<feature type="compositionally biased region" description="Basic and acidic residues" evidence="1">
    <location>
        <begin position="156"/>
        <end position="171"/>
    </location>
</feature>
<evidence type="ECO:0000313" key="3">
    <source>
        <dbReference type="Proteomes" id="UP001152300"/>
    </source>
</evidence>
<keyword evidence="3" id="KW-1185">Reference proteome</keyword>
<proteinExistence type="predicted"/>
<dbReference type="Proteomes" id="UP001152300">
    <property type="component" value="Unassembled WGS sequence"/>
</dbReference>
<accession>A0A9X0AGG3</accession>
<feature type="region of interest" description="Disordered" evidence="1">
    <location>
        <begin position="1"/>
        <end position="20"/>
    </location>
</feature>
<comment type="caution">
    <text evidence="2">The sequence shown here is derived from an EMBL/GenBank/DDBJ whole genome shotgun (WGS) entry which is preliminary data.</text>
</comment>
<dbReference type="AlphaFoldDB" id="A0A9X0AGG3"/>
<dbReference type="InterPro" id="IPR035186">
    <property type="entry name" value="DUF5308"/>
</dbReference>
<dbReference type="EMBL" id="JAPEIS010000010">
    <property type="protein sequence ID" value="KAJ8062384.1"/>
    <property type="molecule type" value="Genomic_DNA"/>
</dbReference>
<organism evidence="2 3">
    <name type="scientific">Sclerotinia nivalis</name>
    <dbReference type="NCBI Taxonomy" id="352851"/>
    <lineage>
        <taxon>Eukaryota</taxon>
        <taxon>Fungi</taxon>
        <taxon>Dikarya</taxon>
        <taxon>Ascomycota</taxon>
        <taxon>Pezizomycotina</taxon>
        <taxon>Leotiomycetes</taxon>
        <taxon>Helotiales</taxon>
        <taxon>Sclerotiniaceae</taxon>
        <taxon>Sclerotinia</taxon>
    </lineage>
</organism>
<dbReference type="Pfam" id="PF17233">
    <property type="entry name" value="DUF5308"/>
    <property type="match status" value="1"/>
</dbReference>
<reference evidence="2" key="1">
    <citation type="submission" date="2022-11" db="EMBL/GenBank/DDBJ databases">
        <title>Genome Resource of Sclerotinia nivalis Strain SnTB1, a Plant Pathogen Isolated from American Ginseng.</title>
        <authorList>
            <person name="Fan S."/>
        </authorList>
    </citation>
    <scope>NUCLEOTIDE SEQUENCE</scope>
    <source>
        <strain evidence="2">SnTB1</strain>
    </source>
</reference>
<sequence length="230" mass="24270">MTSSSSSNLHPNSNPNLALHLTDSSLTPLLSTSSSSTSSTSRTNLAQIQSLTTLTSTALSAYNSSLHLNLGTPQRIIVETAPSGPILLHSFIAPASSAARSSSGRHRSRPIHNHAYGARMNGLDNINGGGSSIRGLEIISAAREDMRPLSGTTEGSHSEQEHHDHDVKDEGVQGPLLVGTVVARSAEQIGEARRAAHRIEIVAHGFQNELMKDTAEVKKEEADEDTAGDG</sequence>